<name>W5SWC6_9SPIR</name>
<gene>
    <name evidence="1" type="ORF">BCO_0008300</name>
</gene>
<dbReference type="InterPro" id="IPR005096">
    <property type="entry name" value="DUF276"/>
</dbReference>
<sequence>MSIIFDPNFGILKQNISQIVETKKEYLMQMYNVVISDDPSSIYNIIATSLSIVEEQIINELNLFFDKMQPGGEFFQIIQKYITSNSITQPGVIKALLNLDKVEYANLTSEAGKVKIYLLLNESVLNTSKAQIQDSKFKANLWKMLYETVPSGTNLEGDIEIDGMNEINQKKVYKVTLGKKKYLYLKVKYSLDIKNHTYLNIDKQIRNIYDRIIKNNYSDMGISFEYQDFLAPVNEIKGIKSMKIFAVTKDDTSTNISDLSSEFTSNENKDITVQPSELLVFDTTHRLIIDIES</sequence>
<evidence type="ECO:0000313" key="1">
    <source>
        <dbReference type="EMBL" id="AHH11494.1"/>
    </source>
</evidence>
<dbReference type="AlphaFoldDB" id="W5SWC6"/>
<proteinExistence type="predicted"/>
<geneLocation type="plasmid" evidence="1">
    <name>unnamed</name>
</geneLocation>
<dbReference type="Pfam" id="PF03434">
    <property type="entry name" value="DUF276"/>
    <property type="match status" value="1"/>
</dbReference>
<dbReference type="HOGENOM" id="CLU_1044552_0_0_12"/>
<dbReference type="RefSeq" id="WP_025408749.1">
    <property type="nucleotide sequence ID" value="NZ_CP005755.1"/>
</dbReference>
<protein>
    <submittedName>
        <fullName evidence="1">Uncharacterized protein</fullName>
    </submittedName>
</protein>
<reference evidence="1" key="1">
    <citation type="submission" date="2013-04" db="EMBL/GenBank/DDBJ databases">
        <title>Comparative Genomics of Relapsing Fever Spirochetes.</title>
        <authorList>
            <person name="Schwan T.G."/>
            <person name="Raffel S.J."/>
            <person name="Porcella S.F."/>
            <person name="Martens C.A."/>
            <person name="Bruno D.P."/>
            <person name="Ricklefs S.M."/>
            <person name="Barbian K.B."/>
        </authorList>
    </citation>
    <scope>NUCLEOTIDE SEQUENCE</scope>
    <source>
        <strain evidence="1">Co53</strain>
        <plasmid evidence="1">unnamed</plasmid>
    </source>
</reference>
<keyword evidence="1" id="KW-0614">Plasmid</keyword>
<organism evidence="1">
    <name type="scientific">Borrelia coriaceae ATCC 43381</name>
    <dbReference type="NCBI Taxonomy" id="1408429"/>
    <lineage>
        <taxon>Bacteria</taxon>
        <taxon>Pseudomonadati</taxon>
        <taxon>Spirochaetota</taxon>
        <taxon>Spirochaetia</taxon>
        <taxon>Spirochaetales</taxon>
        <taxon>Borreliaceae</taxon>
        <taxon>Borrelia</taxon>
    </lineage>
</organism>
<accession>W5SWC6</accession>
<dbReference type="EMBL" id="CP005755">
    <property type="protein sequence ID" value="AHH11494.1"/>
    <property type="molecule type" value="Genomic_DNA"/>
</dbReference>